<accession>A0A139MXF8</accession>
<evidence type="ECO:0000313" key="2">
    <source>
        <dbReference type="Proteomes" id="UP000070377"/>
    </source>
</evidence>
<dbReference type="EMBL" id="LQRD01000075">
    <property type="protein sequence ID" value="KXT68413.1"/>
    <property type="molecule type" value="Genomic_DNA"/>
</dbReference>
<dbReference type="InterPro" id="IPR036249">
    <property type="entry name" value="Thioredoxin-like_sf"/>
</dbReference>
<dbReference type="Gene3D" id="3.40.30.10">
    <property type="entry name" value="Glutaredoxin"/>
    <property type="match status" value="1"/>
</dbReference>
<dbReference type="AlphaFoldDB" id="A0A139MXF8"/>
<dbReference type="Gene3D" id="1.10.472.60">
    <property type="entry name" value="putative protein disulfide isomerase domain"/>
    <property type="match status" value="1"/>
</dbReference>
<dbReference type="RefSeq" id="WP_061423501.1">
    <property type="nucleotide sequence ID" value="NZ_KQ969064.1"/>
</dbReference>
<gene>
    <name evidence="1" type="ORF">SCRDD08_01975</name>
</gene>
<reference evidence="1 2" key="1">
    <citation type="submission" date="2016-01" db="EMBL/GenBank/DDBJ databases">
        <title>Highly variable Streptococcus oralis are common among viridans streptococci isolated from primates.</title>
        <authorList>
            <person name="Denapaite D."/>
            <person name="Rieger M."/>
            <person name="Koendgen S."/>
            <person name="Brueckner R."/>
            <person name="Ochigava I."/>
            <person name="Kappeler P."/>
            <person name="Maetz-Rensing K."/>
            <person name="Leendertz F."/>
            <person name="Hakenbeck R."/>
        </authorList>
    </citation>
    <scope>NUCLEOTIDE SEQUENCE [LARGE SCALE GENOMIC DNA]</scope>
    <source>
        <strain evidence="1 2">DD08</strain>
    </source>
</reference>
<name>A0A139MXF8_STRCR</name>
<organism evidence="1 2">
    <name type="scientific">Streptococcus cristatus</name>
    <dbReference type="NCBI Taxonomy" id="45634"/>
    <lineage>
        <taxon>Bacteria</taxon>
        <taxon>Bacillati</taxon>
        <taxon>Bacillota</taxon>
        <taxon>Bacilli</taxon>
        <taxon>Lactobacillales</taxon>
        <taxon>Streptococcaceae</taxon>
        <taxon>Streptococcus</taxon>
    </lineage>
</organism>
<dbReference type="SUPFAM" id="SSF52833">
    <property type="entry name" value="Thioredoxin-like"/>
    <property type="match status" value="1"/>
</dbReference>
<evidence type="ECO:0000313" key="1">
    <source>
        <dbReference type="EMBL" id="KXT68413.1"/>
    </source>
</evidence>
<comment type="caution">
    <text evidence="1">The sequence shown here is derived from an EMBL/GenBank/DDBJ whole genome shotgun (WGS) entry which is preliminary data.</text>
</comment>
<dbReference type="PATRIC" id="fig|45634.12.peg.2056"/>
<dbReference type="Proteomes" id="UP000070377">
    <property type="component" value="Unassembled WGS sequence"/>
</dbReference>
<dbReference type="STRING" id="45634.SCRDD08_01975"/>
<proteinExistence type="predicted"/>
<protein>
    <submittedName>
        <fullName evidence="1">Thioredoxin</fullName>
    </submittedName>
</protein>
<sequence length="206" mass="23711">MKVYYIWDAYCGWCYGFDKILAPFMKAHPELELDMISGGLFTGGNEKTTRQLGAYDTMNEEIAQRYGVEFGEAFKATFTQDLPVDSLRAAQAFGVLRRYIPQEEQVVLAYRMQQAFYEKGQLLSDLETYENVIGEFDLDPMILLPEVATAWQSRAPHPDFRRARELGVTSYPTLILEKDGRYYDLRGQAQTVEELEATYQSLLHLD</sequence>